<reference evidence="1" key="1">
    <citation type="submission" date="2020-01" db="EMBL/GenBank/DDBJ databases">
        <authorList>
            <person name="Meier V. D."/>
            <person name="Meier V D."/>
        </authorList>
    </citation>
    <scope>NUCLEOTIDE SEQUENCE</scope>
    <source>
        <strain evidence="1">HLG_WM_MAG_04</strain>
    </source>
</reference>
<keyword evidence="1" id="KW-0378">Hydrolase</keyword>
<dbReference type="SUPFAM" id="SSF53187">
    <property type="entry name" value="Zn-dependent exopeptidases"/>
    <property type="match status" value="1"/>
</dbReference>
<accession>A0A6S6T0S6</accession>
<name>A0A6S6T0S6_9BACT</name>
<protein>
    <submittedName>
        <fullName evidence="1">N-formylglutamate amidohydrolase</fullName>
    </submittedName>
</protein>
<dbReference type="AlphaFoldDB" id="A0A6S6T0S6"/>
<proteinExistence type="predicted"/>
<dbReference type="GO" id="GO:0016787">
    <property type="term" value="F:hydrolase activity"/>
    <property type="evidence" value="ECO:0007669"/>
    <property type="project" value="UniProtKB-KW"/>
</dbReference>
<sequence>MSDIKIKNEDSPYIFSFPHSGELLTSEMEWQLTPKAWEFLPNTDWYLNELYSFLKYYKVNMISTPHSRYVVDVNRSLTANKFGNYRDSIVYETNSWDEEIYALKPTSEEVERRIERYYKPYHEALEALIIEKVKKFGKVYLIDLHAFMGPITADVCLGNRNGTTCSNAFFTQIFDAFKSENFDVVKNDVFIGGYITQSYAVEEVVESVQIELGYSNYIEASELNVPKVPQKNTTLFYETADRLERVIQALGIEKKDKSLFGGMFG</sequence>
<organism evidence="1">
    <name type="scientific">uncultured Sulfurovum sp</name>
    <dbReference type="NCBI Taxonomy" id="269237"/>
    <lineage>
        <taxon>Bacteria</taxon>
        <taxon>Pseudomonadati</taxon>
        <taxon>Campylobacterota</taxon>
        <taxon>Epsilonproteobacteria</taxon>
        <taxon>Campylobacterales</taxon>
        <taxon>Sulfurovaceae</taxon>
        <taxon>Sulfurovum</taxon>
        <taxon>environmental samples</taxon>
    </lineage>
</organism>
<dbReference type="Pfam" id="PF05013">
    <property type="entry name" value="FGase"/>
    <property type="match status" value="1"/>
</dbReference>
<dbReference type="EMBL" id="CACVAX010000045">
    <property type="protein sequence ID" value="CAA6816661.1"/>
    <property type="molecule type" value="Genomic_DNA"/>
</dbReference>
<dbReference type="InterPro" id="IPR007709">
    <property type="entry name" value="N-FG_amidohydro"/>
</dbReference>
<gene>
    <name evidence="1" type="ORF">HELGO_WM7329</name>
</gene>
<dbReference type="Gene3D" id="3.40.630.40">
    <property type="entry name" value="Zn-dependent exopeptidases"/>
    <property type="match status" value="1"/>
</dbReference>
<evidence type="ECO:0000313" key="1">
    <source>
        <dbReference type="EMBL" id="CAA6816661.1"/>
    </source>
</evidence>